<keyword evidence="3 5" id="KW-0808">Transferase</keyword>
<dbReference type="CDD" id="cd08646">
    <property type="entry name" value="FMT_core_Met-tRNA-FMT_N"/>
    <property type="match status" value="1"/>
</dbReference>
<dbReference type="FunFam" id="3.40.50.12230:FF:000001">
    <property type="entry name" value="Methionyl-tRNA formyltransferase"/>
    <property type="match status" value="1"/>
</dbReference>
<dbReference type="InterPro" id="IPR005794">
    <property type="entry name" value="Fmt"/>
</dbReference>
<evidence type="ECO:0000256" key="4">
    <source>
        <dbReference type="ARBA" id="ARBA00022917"/>
    </source>
</evidence>
<dbReference type="OrthoDB" id="9802815at2"/>
<evidence type="ECO:0000313" key="8">
    <source>
        <dbReference type="EMBL" id="QAR32196.1"/>
    </source>
</evidence>
<proteinExistence type="inferred from homology"/>
<reference evidence="8 9" key="1">
    <citation type="submission" date="2019-01" db="EMBL/GenBank/DDBJ databases">
        <title>Geovibrio thiophilus DSM 11263, complete genome.</title>
        <authorList>
            <person name="Spring S."/>
            <person name="Bunk B."/>
            <person name="Sproer C."/>
        </authorList>
    </citation>
    <scope>NUCLEOTIDE SEQUENCE [LARGE SCALE GENOMIC DNA]</scope>
    <source>
        <strain evidence="8 9">DSM 11263</strain>
    </source>
</reference>
<keyword evidence="9" id="KW-1185">Reference proteome</keyword>
<feature type="domain" description="Formyl transferase N-terminal" evidence="6">
    <location>
        <begin position="1"/>
        <end position="178"/>
    </location>
</feature>
<evidence type="ECO:0000256" key="5">
    <source>
        <dbReference type="HAMAP-Rule" id="MF_00182"/>
    </source>
</evidence>
<dbReference type="EC" id="2.1.2.9" evidence="2 5"/>
<dbReference type="Pfam" id="PF02911">
    <property type="entry name" value="Formyl_trans_C"/>
    <property type="match status" value="1"/>
</dbReference>
<protein>
    <recommendedName>
        <fullName evidence="2 5">Methionyl-tRNA formyltransferase</fullName>
        <ecNumber evidence="2 5">2.1.2.9</ecNumber>
    </recommendedName>
</protein>
<evidence type="ECO:0000256" key="2">
    <source>
        <dbReference type="ARBA" id="ARBA00012261"/>
    </source>
</evidence>
<dbReference type="CDD" id="cd08704">
    <property type="entry name" value="Met_tRNA_FMT_C"/>
    <property type="match status" value="1"/>
</dbReference>
<dbReference type="InterPro" id="IPR001555">
    <property type="entry name" value="GART_AS"/>
</dbReference>
<dbReference type="PROSITE" id="PS00373">
    <property type="entry name" value="GART"/>
    <property type="match status" value="1"/>
</dbReference>
<dbReference type="InterPro" id="IPR011034">
    <property type="entry name" value="Formyl_transferase-like_C_sf"/>
</dbReference>
<dbReference type="HAMAP" id="MF_00182">
    <property type="entry name" value="Formyl_trans"/>
    <property type="match status" value="1"/>
</dbReference>
<dbReference type="InterPro" id="IPR044135">
    <property type="entry name" value="Met-tRNA-FMT_C"/>
</dbReference>
<name>A0A3R5X1I1_9BACT</name>
<comment type="similarity">
    <text evidence="1 5">Belongs to the Fmt family.</text>
</comment>
<dbReference type="AlphaFoldDB" id="A0A3R5X1I1"/>
<evidence type="ECO:0000256" key="1">
    <source>
        <dbReference type="ARBA" id="ARBA00010699"/>
    </source>
</evidence>
<dbReference type="SUPFAM" id="SSF53328">
    <property type="entry name" value="Formyltransferase"/>
    <property type="match status" value="1"/>
</dbReference>
<dbReference type="Proteomes" id="UP000287502">
    <property type="component" value="Chromosome"/>
</dbReference>
<dbReference type="GO" id="GO:0005829">
    <property type="term" value="C:cytosol"/>
    <property type="evidence" value="ECO:0007669"/>
    <property type="project" value="TreeGrafter"/>
</dbReference>
<dbReference type="PANTHER" id="PTHR11138">
    <property type="entry name" value="METHIONYL-TRNA FORMYLTRANSFERASE"/>
    <property type="match status" value="1"/>
</dbReference>
<feature type="domain" description="Formyl transferase C-terminal" evidence="7">
    <location>
        <begin position="202"/>
        <end position="297"/>
    </location>
</feature>
<dbReference type="PANTHER" id="PTHR11138:SF5">
    <property type="entry name" value="METHIONYL-TRNA FORMYLTRANSFERASE, MITOCHONDRIAL"/>
    <property type="match status" value="1"/>
</dbReference>
<comment type="function">
    <text evidence="5">Attaches a formyl group to the free amino group of methionyl-tRNA(fMet). The formyl group appears to play a dual role in the initiator identity of N-formylmethionyl-tRNA by promoting its recognition by IF2 and preventing the misappropriation of this tRNA by the elongation apparatus.</text>
</comment>
<dbReference type="GO" id="GO:0004479">
    <property type="term" value="F:methionyl-tRNA formyltransferase activity"/>
    <property type="evidence" value="ECO:0007669"/>
    <property type="project" value="UniProtKB-UniRule"/>
</dbReference>
<dbReference type="InterPro" id="IPR041711">
    <property type="entry name" value="Met-tRNA-FMT_N"/>
</dbReference>
<feature type="binding site" evidence="5">
    <location>
        <begin position="110"/>
        <end position="113"/>
    </location>
    <ligand>
        <name>(6S)-5,6,7,8-tetrahydrofolate</name>
        <dbReference type="ChEBI" id="CHEBI:57453"/>
    </ligand>
</feature>
<keyword evidence="4 5" id="KW-0648">Protein biosynthesis</keyword>
<dbReference type="RefSeq" id="WP_128465483.1">
    <property type="nucleotide sequence ID" value="NZ_CP035108.1"/>
</dbReference>
<dbReference type="InterPro" id="IPR002376">
    <property type="entry name" value="Formyl_transf_N"/>
</dbReference>
<dbReference type="EMBL" id="CP035108">
    <property type="protein sequence ID" value="QAR32196.1"/>
    <property type="molecule type" value="Genomic_DNA"/>
</dbReference>
<dbReference type="InterPro" id="IPR005793">
    <property type="entry name" value="Formyl_trans_C"/>
</dbReference>
<sequence length="306" mass="33609">MKIIFMGTPETAVPTLKAIVEKGHEVLLVVTQPDKPKGRSSAPMPTPVKEYALSAGLRVTQPEKLKNNEEFMSLLESLEADFLVVVAYGRILSERVLKSPKKAPINVHFSLLPKYRGAAPVNWAIVNGEADTGVTTMLMDVGLDTGDMLMKAVTPIKRKTTEDLLAELAVTGAELLIETIDTFDTITPEKQNDAEHTYAPMIKKEDGLIDWSKSAEEIERMIRGFQPWPVAYSMLDGQMFKLFAADIAENCDKPAGTIFDITKKSFSVACGRDALIVKELQAEGKKRMPAASFLSGFKLEEGKAFG</sequence>
<accession>A0A3R5X1I1</accession>
<evidence type="ECO:0000313" key="9">
    <source>
        <dbReference type="Proteomes" id="UP000287502"/>
    </source>
</evidence>
<evidence type="ECO:0000259" key="7">
    <source>
        <dbReference type="Pfam" id="PF02911"/>
    </source>
</evidence>
<dbReference type="Gene3D" id="3.40.50.12230">
    <property type="match status" value="1"/>
</dbReference>
<dbReference type="KEGG" id="gtl:EP073_01925"/>
<dbReference type="NCBIfam" id="TIGR00460">
    <property type="entry name" value="fmt"/>
    <property type="match status" value="1"/>
</dbReference>
<dbReference type="SUPFAM" id="SSF50486">
    <property type="entry name" value="FMT C-terminal domain-like"/>
    <property type="match status" value="1"/>
</dbReference>
<evidence type="ECO:0000256" key="3">
    <source>
        <dbReference type="ARBA" id="ARBA00022679"/>
    </source>
</evidence>
<organism evidence="8 9">
    <name type="scientific">Geovibrio thiophilus</name>
    <dbReference type="NCBI Taxonomy" id="139438"/>
    <lineage>
        <taxon>Bacteria</taxon>
        <taxon>Pseudomonadati</taxon>
        <taxon>Deferribacterota</taxon>
        <taxon>Deferribacteres</taxon>
        <taxon>Deferribacterales</taxon>
        <taxon>Geovibrionaceae</taxon>
        <taxon>Geovibrio</taxon>
    </lineage>
</organism>
<dbReference type="InterPro" id="IPR036477">
    <property type="entry name" value="Formyl_transf_N_sf"/>
</dbReference>
<gene>
    <name evidence="5" type="primary">fmt</name>
    <name evidence="8" type="ORF">EP073_01925</name>
</gene>
<comment type="catalytic activity">
    <reaction evidence="5">
        <text>L-methionyl-tRNA(fMet) + (6R)-10-formyltetrahydrofolate = N-formyl-L-methionyl-tRNA(fMet) + (6S)-5,6,7,8-tetrahydrofolate + H(+)</text>
        <dbReference type="Rhea" id="RHEA:24380"/>
        <dbReference type="Rhea" id="RHEA-COMP:9952"/>
        <dbReference type="Rhea" id="RHEA-COMP:9953"/>
        <dbReference type="ChEBI" id="CHEBI:15378"/>
        <dbReference type="ChEBI" id="CHEBI:57453"/>
        <dbReference type="ChEBI" id="CHEBI:78530"/>
        <dbReference type="ChEBI" id="CHEBI:78844"/>
        <dbReference type="ChEBI" id="CHEBI:195366"/>
        <dbReference type="EC" id="2.1.2.9"/>
    </reaction>
</comment>
<evidence type="ECO:0000259" key="6">
    <source>
        <dbReference type="Pfam" id="PF00551"/>
    </source>
</evidence>
<dbReference type="Pfam" id="PF00551">
    <property type="entry name" value="Formyl_trans_N"/>
    <property type="match status" value="1"/>
</dbReference>